<reference evidence="3" key="1">
    <citation type="submission" date="2019-12" db="EMBL/GenBank/DDBJ databases">
        <title>Novel species isolated from a subtropical stream in China.</title>
        <authorList>
            <person name="Lu H."/>
        </authorList>
    </citation>
    <scope>NUCLEOTIDE SEQUENCE [LARGE SCALE GENOMIC DNA]</scope>
    <source>
        <strain evidence="3">FT93W</strain>
    </source>
</reference>
<protein>
    <submittedName>
        <fullName evidence="3">BcpO-related WXXGXW repeat protein</fullName>
    </submittedName>
</protein>
<gene>
    <name evidence="3" type="ORF">GTP23_07625</name>
</gene>
<evidence type="ECO:0000256" key="1">
    <source>
        <dbReference type="SAM" id="MobiDB-lite"/>
    </source>
</evidence>
<name>A0A845HYT2_9BURK</name>
<accession>A0A845HYT2</accession>
<dbReference type="EMBL" id="WWCL01000001">
    <property type="protein sequence ID" value="MYN44937.1"/>
    <property type="molecule type" value="Genomic_DNA"/>
</dbReference>
<feature type="chain" id="PRO_5032847319" evidence="2">
    <location>
        <begin position="27"/>
        <end position="163"/>
    </location>
</feature>
<organism evidence="3 4">
    <name type="scientific">Duganella fentianensis</name>
    <dbReference type="NCBI Taxonomy" id="2692177"/>
    <lineage>
        <taxon>Bacteria</taxon>
        <taxon>Pseudomonadati</taxon>
        <taxon>Pseudomonadota</taxon>
        <taxon>Betaproteobacteria</taxon>
        <taxon>Burkholderiales</taxon>
        <taxon>Oxalobacteraceae</taxon>
        <taxon>Telluria group</taxon>
        <taxon>Duganella</taxon>
    </lineage>
</organism>
<dbReference type="InterPro" id="IPR028974">
    <property type="entry name" value="TSP_type-3_rpt"/>
</dbReference>
<sequence>MTMRLSHLCSATLLALSTLTLVPAHAQTELSIVVSNAPPPLRYESLPPPRHGHVWAPGYWRWNGHRYVWRTGHWEVLRNGYQYQTPVWLEDRGGWRFEPGGWVTLPRAPAPSRWERDDRREYHHGRGRGDRDHDGVPNRYDRDRDGDGVPNRYDHHPDNPRRD</sequence>
<keyword evidence="2" id="KW-0732">Signal</keyword>
<evidence type="ECO:0000256" key="2">
    <source>
        <dbReference type="SAM" id="SignalP"/>
    </source>
</evidence>
<evidence type="ECO:0000313" key="4">
    <source>
        <dbReference type="Proteomes" id="UP000444316"/>
    </source>
</evidence>
<dbReference type="Gene3D" id="4.10.1080.10">
    <property type="entry name" value="TSP type-3 repeat"/>
    <property type="match status" value="1"/>
</dbReference>
<dbReference type="AlphaFoldDB" id="A0A845HYT2"/>
<keyword evidence="4" id="KW-1185">Reference proteome</keyword>
<feature type="signal peptide" evidence="2">
    <location>
        <begin position="1"/>
        <end position="26"/>
    </location>
</feature>
<dbReference type="InterPro" id="IPR024447">
    <property type="entry name" value="YXWGXW_rpt"/>
</dbReference>
<dbReference type="RefSeq" id="WP_161034517.1">
    <property type="nucleotide sequence ID" value="NZ_WWCL01000001.1"/>
</dbReference>
<evidence type="ECO:0000313" key="3">
    <source>
        <dbReference type="EMBL" id="MYN44937.1"/>
    </source>
</evidence>
<dbReference type="Pfam" id="PF12779">
    <property type="entry name" value="WXXGXW"/>
    <property type="match status" value="1"/>
</dbReference>
<dbReference type="SUPFAM" id="SSF103647">
    <property type="entry name" value="TSP type-3 repeat"/>
    <property type="match status" value="1"/>
</dbReference>
<proteinExistence type="predicted"/>
<dbReference type="Proteomes" id="UP000444316">
    <property type="component" value="Unassembled WGS sequence"/>
</dbReference>
<comment type="caution">
    <text evidence="3">The sequence shown here is derived from an EMBL/GenBank/DDBJ whole genome shotgun (WGS) entry which is preliminary data.</text>
</comment>
<feature type="compositionally biased region" description="Basic and acidic residues" evidence="1">
    <location>
        <begin position="127"/>
        <end position="163"/>
    </location>
</feature>
<dbReference type="GO" id="GO:0005509">
    <property type="term" value="F:calcium ion binding"/>
    <property type="evidence" value="ECO:0007669"/>
    <property type="project" value="InterPro"/>
</dbReference>
<feature type="region of interest" description="Disordered" evidence="1">
    <location>
        <begin position="108"/>
        <end position="163"/>
    </location>
</feature>